<proteinExistence type="inferred from homology"/>
<name>A0A2J7YN99_9CHLO</name>
<comment type="similarity">
    <text evidence="1 2">Belongs to the peptidase S8 family.</text>
</comment>
<dbReference type="OrthoDB" id="371436at2759"/>
<dbReference type="Proteomes" id="UP000236333">
    <property type="component" value="Unassembled WGS sequence"/>
</dbReference>
<dbReference type="InterPro" id="IPR051048">
    <property type="entry name" value="Peptidase_S8/S53_subtilisin"/>
</dbReference>
<feature type="domain" description="Peptidase S8/S53" evidence="3">
    <location>
        <begin position="8"/>
        <end position="99"/>
    </location>
</feature>
<organism evidence="4 5">
    <name type="scientific">Tetrabaena socialis</name>
    <dbReference type="NCBI Taxonomy" id="47790"/>
    <lineage>
        <taxon>Eukaryota</taxon>
        <taxon>Viridiplantae</taxon>
        <taxon>Chlorophyta</taxon>
        <taxon>core chlorophytes</taxon>
        <taxon>Chlorophyceae</taxon>
        <taxon>CS clade</taxon>
        <taxon>Chlamydomonadales</taxon>
        <taxon>Tetrabaenaceae</taxon>
        <taxon>Tetrabaena</taxon>
    </lineage>
</organism>
<keyword evidence="5" id="KW-1185">Reference proteome</keyword>
<evidence type="ECO:0000313" key="4">
    <source>
        <dbReference type="EMBL" id="PNG89501.1"/>
    </source>
</evidence>
<protein>
    <submittedName>
        <fullName evidence="4">Thermophilic serine proteinase</fullName>
    </submittedName>
</protein>
<dbReference type="Gene3D" id="3.40.50.200">
    <property type="entry name" value="Peptidase S8/S53 domain"/>
    <property type="match status" value="1"/>
</dbReference>
<dbReference type="GO" id="GO:0004252">
    <property type="term" value="F:serine-type endopeptidase activity"/>
    <property type="evidence" value="ECO:0007669"/>
    <property type="project" value="InterPro"/>
</dbReference>
<gene>
    <name evidence="4" type="ORF">TSOC_015321</name>
</gene>
<evidence type="ECO:0000313" key="5">
    <source>
        <dbReference type="Proteomes" id="UP000236333"/>
    </source>
</evidence>
<dbReference type="EMBL" id="PGGS01004959">
    <property type="protein sequence ID" value="PNG89501.1"/>
    <property type="molecule type" value="Genomic_DNA"/>
</dbReference>
<dbReference type="Pfam" id="PF00082">
    <property type="entry name" value="Peptidase_S8"/>
    <property type="match status" value="1"/>
</dbReference>
<dbReference type="InterPro" id="IPR036852">
    <property type="entry name" value="Peptidase_S8/S53_dom_sf"/>
</dbReference>
<dbReference type="PROSITE" id="PS51892">
    <property type="entry name" value="SUBTILASE"/>
    <property type="match status" value="1"/>
</dbReference>
<reference evidence="4 5" key="1">
    <citation type="journal article" date="2017" name="Mol. Biol. Evol.">
        <title>The 4-celled Tetrabaena socialis nuclear genome reveals the essential components for genetic control of cell number at the origin of multicellularity in the volvocine lineage.</title>
        <authorList>
            <person name="Featherston J."/>
            <person name="Arakaki Y."/>
            <person name="Hanschen E.R."/>
            <person name="Ferris P.J."/>
            <person name="Michod R.E."/>
            <person name="Olson B.J.S.C."/>
            <person name="Nozaki H."/>
            <person name="Durand P.M."/>
        </authorList>
    </citation>
    <scope>NUCLEOTIDE SEQUENCE [LARGE SCALE GENOMIC DNA]</scope>
    <source>
        <strain evidence="4 5">NIES-571</strain>
    </source>
</reference>
<dbReference type="InterPro" id="IPR022398">
    <property type="entry name" value="Peptidase_S8_His-AS"/>
</dbReference>
<comment type="caution">
    <text evidence="2">Lacks conserved residue(s) required for the propagation of feature annotation.</text>
</comment>
<dbReference type="SUPFAM" id="SSF52743">
    <property type="entry name" value="Subtilisin-like"/>
    <property type="match status" value="1"/>
</dbReference>
<evidence type="ECO:0000256" key="2">
    <source>
        <dbReference type="PROSITE-ProRule" id="PRU01240"/>
    </source>
</evidence>
<feature type="non-terminal residue" evidence="4">
    <location>
        <position position="101"/>
    </location>
</feature>
<dbReference type="PANTHER" id="PTHR43399">
    <property type="entry name" value="SUBTILISIN-RELATED"/>
    <property type="match status" value="1"/>
</dbReference>
<dbReference type="AlphaFoldDB" id="A0A2J7YN99"/>
<dbReference type="PANTHER" id="PTHR43399:SF4">
    <property type="entry name" value="CELL WALL-ASSOCIATED PROTEASE"/>
    <property type="match status" value="1"/>
</dbReference>
<dbReference type="GO" id="GO:0006508">
    <property type="term" value="P:proteolysis"/>
    <property type="evidence" value="ECO:0007669"/>
    <property type="project" value="InterPro"/>
</dbReference>
<accession>A0A2J7YN99</accession>
<dbReference type="PROSITE" id="PS00137">
    <property type="entry name" value="SUBTILASE_HIS"/>
    <property type="match status" value="1"/>
</dbReference>
<dbReference type="InterPro" id="IPR000209">
    <property type="entry name" value="Peptidase_S8/S53_dom"/>
</dbReference>
<evidence type="ECO:0000256" key="1">
    <source>
        <dbReference type="ARBA" id="ARBA00011073"/>
    </source>
</evidence>
<comment type="caution">
    <text evidence="4">The sequence shown here is derived from an EMBL/GenBank/DDBJ whole genome shotgun (WGS) entry which is preliminary data.</text>
</comment>
<sequence>MGAVEASTEHPDLKDNIWVNINETPGNGIDDDGNGYIDDVFGYDFAGTCDNDFPTAGCGPRPSPQDVHSHGSHCAGIVAAVRRNGVGISGVAPNVRIMCLK</sequence>
<evidence type="ECO:0000259" key="3">
    <source>
        <dbReference type="Pfam" id="PF00082"/>
    </source>
</evidence>